<sequence length="732" mass="82606">MLDLSLDLKTALGDSKQMALKDIPQEASFSLKATFSQNIPGFKSGTSLSVGFTIFHDNQLNRPRQLHFEEKQYSQLLYSISGEMDIDLIFNLFGLKLDGKYSLLFASPHPKNSILDECVNKDLSSFPVFLNQEDLINLPEHQVLSFTIDRGAELTMDFSWSNVLTRSISGISGLGIDPKTLVLDIKPSLSLAFKYAISDSQMLLAKKSQMGHLELALTRADQIQKVANAGVKVSLNFSDNKHFEELLQDTGNKVIEAILGTKLSQLNNFLKDSNQKKENLKKQVWYPIFGKLVDLDKLEIPDIRKELEKVKDNIITKIQSAIHKNTELALRYEYRKVESQSELLHFQLPAPKVPDYHSSLVNLKLGKILEDFKTNKLSQDLFFHYLNQNTLTVKRSLGLGLTLFDKNLFSVSGKKSFHKTVSQNLVGQKSIHYQIGSGYMGELGNWSSEWFSENTCAMEGFSISPRFNDATFGQYLSQSSGGRIRNIADLENHLDTGVIWGSIMPEERAELAKTHFETLRNKVIEVQNTILIAGEGYFSFLSQLATLIKRNPAHLNGILAESLASALPYLPEIEFRRDISKRSQAYKMAFVHLLQHASPSDHAMTNAIAQNILEIGPINKENQAHADMEKRKLPGMFLEILSQNRDIKQKWTRIGTFYERFFDALSNNLEIEGNFEKLEKDLREIPSASLHSRALGALMHYFAKNNPSISSHTIRSTEIIVAGEKNIVLSVI</sequence>
<dbReference type="RefSeq" id="WP_219292661.1">
    <property type="nucleotide sequence ID" value="NZ_RPHB01000008.1"/>
</dbReference>
<evidence type="ECO:0000313" key="2">
    <source>
        <dbReference type="Proteomes" id="UP000727490"/>
    </source>
</evidence>
<proteinExistence type="predicted"/>
<comment type="caution">
    <text evidence="1">The sequence shown here is derived from an EMBL/GenBank/DDBJ whole genome shotgun (WGS) entry which is preliminary data.</text>
</comment>
<dbReference type="Proteomes" id="UP000727490">
    <property type="component" value="Unassembled WGS sequence"/>
</dbReference>
<gene>
    <name evidence="1" type="ORF">EGN73_17045</name>
</gene>
<reference evidence="1 2" key="1">
    <citation type="journal article" date="2020" name="Syst. Appl. Microbiol.">
        <title>Arthrospiribacter ruber gen. nov., sp. nov., a novel bacterium isolated from Arthrospira cultures.</title>
        <authorList>
            <person name="Waleron M."/>
            <person name="Misztak A."/>
            <person name="Waleron M.M."/>
            <person name="Furmaniak M."/>
            <person name="Mrozik A."/>
            <person name="Waleron K."/>
        </authorList>
    </citation>
    <scope>NUCLEOTIDE SEQUENCE [LARGE SCALE GENOMIC DNA]</scope>
    <source>
        <strain evidence="1 2">DPMB0001</strain>
    </source>
</reference>
<keyword evidence="2" id="KW-1185">Reference proteome</keyword>
<dbReference type="EMBL" id="RPHB01000008">
    <property type="protein sequence ID" value="MBW3469508.1"/>
    <property type="molecule type" value="Genomic_DNA"/>
</dbReference>
<dbReference type="AlphaFoldDB" id="A0A951J214"/>
<protein>
    <submittedName>
        <fullName evidence="1">Uncharacterized protein</fullName>
    </submittedName>
</protein>
<accession>A0A951J214</accession>
<organism evidence="1 2">
    <name type="scientific">Arthrospiribacter ruber</name>
    <dbReference type="NCBI Taxonomy" id="2487934"/>
    <lineage>
        <taxon>Bacteria</taxon>
        <taxon>Pseudomonadati</taxon>
        <taxon>Bacteroidota</taxon>
        <taxon>Cytophagia</taxon>
        <taxon>Cytophagales</taxon>
        <taxon>Cyclobacteriaceae</taxon>
        <taxon>Arthrospiribacter</taxon>
    </lineage>
</organism>
<evidence type="ECO:0000313" key="1">
    <source>
        <dbReference type="EMBL" id="MBW3469508.1"/>
    </source>
</evidence>
<name>A0A951J214_9BACT</name>